<name>C0CRN4_BLAHS</name>
<dbReference type="Proteomes" id="UP000003100">
    <property type="component" value="Unassembled WGS sequence"/>
</dbReference>
<evidence type="ECO:0000313" key="1">
    <source>
        <dbReference type="EMBL" id="EEG47556.1"/>
    </source>
</evidence>
<sequence length="160" mass="18281">MNKGKVTANMMALQGAVFNLEFQIAYKLQDMEHQTERLIAYRNALIQHMSGKVQELNRGNFAVRQHLKYVDLYSQQSNYQTLSYEDTLLVREELAPLILPDEASAVRLDTLMYGIKLAYLIGRKYGKDHSDLLKKVSAISTVANIPEIMVQVDLLCESNR</sequence>
<dbReference type="EMBL" id="ACBZ01000188">
    <property type="protein sequence ID" value="EEG47556.1"/>
    <property type="molecule type" value="Genomic_DNA"/>
</dbReference>
<dbReference type="eggNOG" id="COG4096">
    <property type="taxonomic scope" value="Bacteria"/>
</dbReference>
<dbReference type="HOGENOM" id="CLU_1648861_0_0_9"/>
<protein>
    <submittedName>
        <fullName evidence="1">Uncharacterized protein</fullName>
    </submittedName>
</protein>
<reference evidence="1 2" key="2">
    <citation type="submission" date="2009-02" db="EMBL/GenBank/DDBJ databases">
        <title>Draft genome sequence of Blautia hydrogenotrophica DSM 10507 (Ruminococcus hydrogenotrophicus DSM 10507).</title>
        <authorList>
            <person name="Sudarsanam P."/>
            <person name="Ley R."/>
            <person name="Guruge J."/>
            <person name="Turnbaugh P.J."/>
            <person name="Mahowald M."/>
            <person name="Liep D."/>
            <person name="Gordon J."/>
        </authorList>
    </citation>
    <scope>NUCLEOTIDE SEQUENCE [LARGE SCALE GENOMIC DNA]</scope>
    <source>
        <strain evidence="2">DSM 10507 / JCM 14656 / S5a33</strain>
    </source>
</reference>
<dbReference type="AlphaFoldDB" id="C0CRN4"/>
<gene>
    <name evidence="1" type="ORF">RUMHYD_03548</name>
</gene>
<proteinExistence type="predicted"/>
<dbReference type="PATRIC" id="fig|476272.21.peg.227"/>
<keyword evidence="2" id="KW-1185">Reference proteome</keyword>
<organism evidence="1 2">
    <name type="scientific">Blautia hydrogenotrophica (strain DSM 10507 / JCM 14656 / S5a33)</name>
    <name type="common">Ruminococcus hydrogenotrophicus</name>
    <dbReference type="NCBI Taxonomy" id="476272"/>
    <lineage>
        <taxon>Bacteria</taxon>
        <taxon>Bacillati</taxon>
        <taxon>Bacillota</taxon>
        <taxon>Clostridia</taxon>
        <taxon>Lachnospirales</taxon>
        <taxon>Lachnospiraceae</taxon>
        <taxon>Blautia</taxon>
    </lineage>
</organism>
<reference evidence="1 2" key="1">
    <citation type="submission" date="2009-01" db="EMBL/GenBank/DDBJ databases">
        <authorList>
            <person name="Fulton L."/>
            <person name="Clifton S."/>
            <person name="Fulton B."/>
            <person name="Xu J."/>
            <person name="Minx P."/>
            <person name="Pepin K.H."/>
            <person name="Johnson M."/>
            <person name="Bhonagiri V."/>
            <person name="Nash W.E."/>
            <person name="Mardis E.R."/>
            <person name="Wilson R.K."/>
        </authorList>
    </citation>
    <scope>NUCLEOTIDE SEQUENCE [LARGE SCALE GENOMIC DNA]</scope>
    <source>
        <strain evidence="2">DSM 10507 / JCM 14656 / S5a33</strain>
    </source>
</reference>
<evidence type="ECO:0000313" key="2">
    <source>
        <dbReference type="Proteomes" id="UP000003100"/>
    </source>
</evidence>
<comment type="caution">
    <text evidence="1">The sequence shown here is derived from an EMBL/GenBank/DDBJ whole genome shotgun (WGS) entry which is preliminary data.</text>
</comment>
<accession>C0CRN4</accession>